<gene>
    <name evidence="2" type="ORF">CBM2586_B90377</name>
</gene>
<name>A0A976FSC8_9BURK</name>
<evidence type="ECO:0000313" key="2">
    <source>
        <dbReference type="EMBL" id="SOY76491.1"/>
    </source>
</evidence>
<dbReference type="EMBL" id="OFSN01000027">
    <property type="protein sequence ID" value="SOY76491.1"/>
    <property type="molecule type" value="Genomic_DNA"/>
</dbReference>
<accession>A0A976FSC8</accession>
<comment type="caution">
    <text evidence="2">The sequence shown here is derived from an EMBL/GenBank/DDBJ whole genome shotgun (WGS) entry which is preliminary data.</text>
</comment>
<reference evidence="2 3" key="1">
    <citation type="submission" date="2018-01" db="EMBL/GenBank/DDBJ databases">
        <authorList>
            <person name="Clerissi C."/>
        </authorList>
    </citation>
    <scope>NUCLEOTIDE SEQUENCE [LARGE SCALE GENOMIC DNA]</scope>
    <source>
        <strain evidence="2">Cupriavidus taiwanensis LMG 19430</strain>
    </source>
</reference>
<sequence length="188" mass="21104">MLRAQRFGLLLPCGRSGFPTRGALGRLVACPRQFRHGSLRAFQPRLHDLAFLRQRFALLLQRGARLRQCGFPLRQRGLGRGSGALQRRLPQVSRGFRDGLGTAWRRRETLWILDPPAQRSKPRIQVRAYRVRRPSPQMQADAFDGRPLAGLEQAVGGLPDVVAGDASAAERFHGQDSTDYSKVTNKVR</sequence>
<dbReference type="Proteomes" id="UP000257016">
    <property type="component" value="Unassembled WGS sequence"/>
</dbReference>
<feature type="compositionally biased region" description="Polar residues" evidence="1">
    <location>
        <begin position="177"/>
        <end position="188"/>
    </location>
</feature>
<proteinExistence type="predicted"/>
<evidence type="ECO:0000313" key="3">
    <source>
        <dbReference type="Proteomes" id="UP000257016"/>
    </source>
</evidence>
<feature type="region of interest" description="Disordered" evidence="1">
    <location>
        <begin position="169"/>
        <end position="188"/>
    </location>
</feature>
<protein>
    <submittedName>
        <fullName evidence="2">Uncharacterized protein</fullName>
    </submittedName>
</protein>
<organism evidence="2 3">
    <name type="scientific">Cupriavidus taiwanensis</name>
    <dbReference type="NCBI Taxonomy" id="164546"/>
    <lineage>
        <taxon>Bacteria</taxon>
        <taxon>Pseudomonadati</taxon>
        <taxon>Pseudomonadota</taxon>
        <taxon>Betaproteobacteria</taxon>
        <taxon>Burkholderiales</taxon>
        <taxon>Burkholderiaceae</taxon>
        <taxon>Cupriavidus</taxon>
    </lineage>
</organism>
<dbReference type="AlphaFoldDB" id="A0A976FSC8"/>
<evidence type="ECO:0000256" key="1">
    <source>
        <dbReference type="SAM" id="MobiDB-lite"/>
    </source>
</evidence>